<protein>
    <submittedName>
        <fullName evidence="2">Uncharacterized protein</fullName>
    </submittedName>
</protein>
<evidence type="ECO:0000313" key="3">
    <source>
        <dbReference type="Proteomes" id="UP000063434"/>
    </source>
</evidence>
<dbReference type="EMBL" id="LCYC01000048">
    <property type="protein sequence ID" value="KWV73385.1"/>
    <property type="molecule type" value="Genomic_DNA"/>
</dbReference>
<organism evidence="2 3">
    <name type="scientific">Pseudomonas fluorescens</name>
    <dbReference type="NCBI Taxonomy" id="294"/>
    <lineage>
        <taxon>Bacteria</taxon>
        <taxon>Pseudomonadati</taxon>
        <taxon>Pseudomonadota</taxon>
        <taxon>Gammaproteobacteria</taxon>
        <taxon>Pseudomonadales</taxon>
        <taxon>Pseudomonadaceae</taxon>
        <taxon>Pseudomonas</taxon>
    </lineage>
</organism>
<dbReference type="Proteomes" id="UP000063434">
    <property type="component" value="Unassembled WGS sequence"/>
</dbReference>
<keyword evidence="1" id="KW-0175">Coiled coil</keyword>
<comment type="caution">
    <text evidence="2">The sequence shown here is derived from an EMBL/GenBank/DDBJ whole genome shotgun (WGS) entry which is preliminary data.</text>
</comment>
<gene>
    <name evidence="2" type="ORF">PFL603g_03495</name>
</gene>
<evidence type="ECO:0000313" key="2">
    <source>
        <dbReference type="EMBL" id="KWV73385.1"/>
    </source>
</evidence>
<feature type="coiled-coil region" evidence="1">
    <location>
        <begin position="4"/>
        <end position="65"/>
    </location>
</feature>
<sequence>MSTIAALTSQLEAAQTDLELALADGDDTAPIRTEIARIEAEITAARGAEAQAHREQAEQEDAEVRTATAALTESQHSAIEAATTCPDLVELTGEDLPAIERDPAIAKACHDVALATAAVNKASGTHQTLVAKATKIRERLAAKQGEIAAIQQRRATGDSRPDDAGAVTLIQGDLADLQRLLYAAQLKADSAEPNAARQAMNNAQATLDHLRSQAVLRTAEQRMQLAEKVFVESHQALVAAALGAGNKNAQSSAYKASNIVRKITYGA</sequence>
<name>A0A109KQ82_PSEFL</name>
<dbReference type="RefSeq" id="WP_060766081.1">
    <property type="nucleotide sequence ID" value="NZ_LCYC01000048.1"/>
</dbReference>
<reference evidence="2 3" key="1">
    <citation type="submission" date="2015-05" db="EMBL/GenBank/DDBJ databases">
        <title>A genomic and transcriptomic approach to investigate the blue pigment phenotype in Pseudomonas fluorescens.</title>
        <authorList>
            <person name="Andreani N.A."/>
            <person name="Cardazzo B."/>
        </authorList>
    </citation>
    <scope>NUCLEOTIDE SEQUENCE [LARGE SCALE GENOMIC DNA]</scope>
    <source>
        <strain evidence="2 3">Ps_40</strain>
    </source>
</reference>
<proteinExistence type="predicted"/>
<dbReference type="AlphaFoldDB" id="A0A109KQ82"/>
<evidence type="ECO:0000256" key="1">
    <source>
        <dbReference type="SAM" id="Coils"/>
    </source>
</evidence>
<accession>A0A109KQ82</accession>
<dbReference type="PATRIC" id="fig|294.195.peg.3746"/>